<organism evidence="1 2">
    <name type="scientific">Elioraea tepida</name>
    <dbReference type="NCBI Taxonomy" id="2843330"/>
    <lineage>
        <taxon>Bacteria</taxon>
        <taxon>Pseudomonadati</taxon>
        <taxon>Pseudomonadota</taxon>
        <taxon>Alphaproteobacteria</taxon>
        <taxon>Acetobacterales</taxon>
        <taxon>Elioraeaceae</taxon>
        <taxon>Elioraea</taxon>
    </lineage>
</organism>
<name>A0A975U4W4_9PROT</name>
<reference evidence="1" key="1">
    <citation type="submission" date="2021-06" db="EMBL/GenBank/DDBJ databases">
        <title>Elioraea tepida, sp. nov., a moderately thermophilic aerobic anoxygenic phototrophic bacterium isolated from an alkaline siliceous hot spring mat community in Yellowstone National Park, WY, USA.</title>
        <authorList>
            <person name="Saini M.K."/>
            <person name="Yoshida S."/>
            <person name="Sebastian A."/>
            <person name="Hirose S."/>
            <person name="Hara E."/>
            <person name="Tamaki H."/>
            <person name="Soulier N.T."/>
            <person name="Albert I."/>
            <person name="Hanada S."/>
            <person name="Bryant D.A."/>
            <person name="Tank M."/>
        </authorList>
    </citation>
    <scope>NUCLEOTIDE SEQUENCE</scope>
    <source>
        <strain evidence="1">MS-P2</strain>
    </source>
</reference>
<dbReference type="Pfam" id="PF07370">
    <property type="entry name" value="DUF1489"/>
    <property type="match status" value="1"/>
</dbReference>
<proteinExistence type="predicted"/>
<dbReference type="RefSeq" id="WP_218286157.1">
    <property type="nucleotide sequence ID" value="NZ_CP076448.1"/>
</dbReference>
<dbReference type="EMBL" id="CP076448">
    <property type="protein sequence ID" value="QXM25101.1"/>
    <property type="molecule type" value="Genomic_DNA"/>
</dbReference>
<dbReference type="InterPro" id="IPR008320">
    <property type="entry name" value="UCP032025"/>
</dbReference>
<sequence>MLHLLKLAAGCATVEDLADRQTARAKADPPLRHHTRSFPRRAEEIAGRGSIFWVIGGFVQVRQRITAIGPDLWDDGSPCCALHLDPVLVPVEPRPVKPFQGWRYLEASEAPPDVARGARASAKGLAAMSARMRQELAELGLI</sequence>
<dbReference type="Proteomes" id="UP000694001">
    <property type="component" value="Chromosome"/>
</dbReference>
<gene>
    <name evidence="1" type="ORF">KO353_02285</name>
</gene>
<evidence type="ECO:0000313" key="1">
    <source>
        <dbReference type="EMBL" id="QXM25101.1"/>
    </source>
</evidence>
<dbReference type="KEGG" id="elio:KO353_02285"/>
<dbReference type="PIRSF" id="PIRSF032025">
    <property type="entry name" value="UCP032025"/>
    <property type="match status" value="1"/>
</dbReference>
<dbReference type="AlphaFoldDB" id="A0A975U4W4"/>
<accession>A0A975U4W4</accession>
<protein>
    <submittedName>
        <fullName evidence="1">DUF1489 domain-containing protein</fullName>
    </submittedName>
</protein>
<keyword evidence="2" id="KW-1185">Reference proteome</keyword>
<evidence type="ECO:0000313" key="2">
    <source>
        <dbReference type="Proteomes" id="UP000694001"/>
    </source>
</evidence>